<protein>
    <recommendedName>
        <fullName evidence="3">Nucleotidyl transferase AbiEii/AbiGii toxin family protein</fullName>
    </recommendedName>
</protein>
<dbReference type="EMBL" id="MNUU01000056">
    <property type="protein sequence ID" value="OIO07179.1"/>
    <property type="molecule type" value="Genomic_DNA"/>
</dbReference>
<gene>
    <name evidence="1" type="ORF">AUJ27_02975</name>
</gene>
<proteinExistence type="predicted"/>
<comment type="caution">
    <text evidence="1">The sequence shown here is derived from an EMBL/GenBank/DDBJ whole genome shotgun (WGS) entry which is preliminary data.</text>
</comment>
<dbReference type="Pfam" id="PF08843">
    <property type="entry name" value="AbiEii"/>
    <property type="match status" value="2"/>
</dbReference>
<evidence type="ECO:0000313" key="1">
    <source>
        <dbReference type="EMBL" id="OIO07179.1"/>
    </source>
</evidence>
<dbReference type="STRING" id="1805146.AUJ27_02975"/>
<name>A0A1J4T8F2_9BACT</name>
<accession>A0A1J4T8F2</accession>
<organism evidence="1 2">
    <name type="scientific">Candidatus Falkowbacteria bacterium CG1_02_37_44</name>
    <dbReference type="NCBI Taxonomy" id="1805146"/>
    <lineage>
        <taxon>Bacteria</taxon>
        <taxon>Candidatus Falkowiibacteriota</taxon>
    </lineage>
</organism>
<sequence length="211" mass="24205">MFTAVLSKNAQNALALLGKSKILPSRTFLAGGSSLALQFGHRISVDFDFFTPTQFKSAEIVDRLNKIGKFVFQEAAEKNTLLGLFENVKFSLFLYKYPLIFKPIEYLGVYLADPKDIAAMKLAAIMDRGTKKDFIDLFFLNKNGVSIEQAFGHYDKKYKSLANNIYSLVKSLSYFEDAEKLEMPEMIEKINWEEVKEFFRKEVLKLADKYL</sequence>
<reference evidence="1 2" key="1">
    <citation type="journal article" date="2016" name="Environ. Microbiol.">
        <title>Genomic resolution of a cold subsurface aquifer community provides metabolic insights for novel microbes adapted to high CO concentrations.</title>
        <authorList>
            <person name="Probst A.J."/>
            <person name="Castelle C.J."/>
            <person name="Singh A."/>
            <person name="Brown C.T."/>
            <person name="Anantharaman K."/>
            <person name="Sharon I."/>
            <person name="Hug L.A."/>
            <person name="Burstein D."/>
            <person name="Emerson J.B."/>
            <person name="Thomas B.C."/>
            <person name="Banfield J.F."/>
        </authorList>
    </citation>
    <scope>NUCLEOTIDE SEQUENCE [LARGE SCALE GENOMIC DNA]</scope>
    <source>
        <strain evidence="1">CG1_02_37_44</strain>
    </source>
</reference>
<evidence type="ECO:0000313" key="2">
    <source>
        <dbReference type="Proteomes" id="UP000183192"/>
    </source>
</evidence>
<dbReference type="Proteomes" id="UP000183192">
    <property type="component" value="Unassembled WGS sequence"/>
</dbReference>
<dbReference type="AlphaFoldDB" id="A0A1J4T8F2"/>
<dbReference type="InterPro" id="IPR014942">
    <property type="entry name" value="AbiEii"/>
</dbReference>
<evidence type="ECO:0008006" key="3">
    <source>
        <dbReference type="Google" id="ProtNLM"/>
    </source>
</evidence>